<organism evidence="1">
    <name type="scientific">marine metagenome</name>
    <dbReference type="NCBI Taxonomy" id="408172"/>
    <lineage>
        <taxon>unclassified sequences</taxon>
        <taxon>metagenomes</taxon>
        <taxon>ecological metagenomes</taxon>
    </lineage>
</organism>
<feature type="non-terminal residue" evidence="1">
    <location>
        <position position="51"/>
    </location>
</feature>
<feature type="non-terminal residue" evidence="1">
    <location>
        <position position="1"/>
    </location>
</feature>
<accession>A0A382WD15</accession>
<gene>
    <name evidence="1" type="ORF">METZ01_LOCUS409099</name>
</gene>
<evidence type="ECO:0000313" key="1">
    <source>
        <dbReference type="EMBL" id="SVD56245.1"/>
    </source>
</evidence>
<name>A0A382WD15_9ZZZZ</name>
<protein>
    <submittedName>
        <fullName evidence="1">Uncharacterized protein</fullName>
    </submittedName>
</protein>
<reference evidence="1" key="1">
    <citation type="submission" date="2018-05" db="EMBL/GenBank/DDBJ databases">
        <authorList>
            <person name="Lanie J.A."/>
            <person name="Ng W.-L."/>
            <person name="Kazmierczak K.M."/>
            <person name="Andrzejewski T.M."/>
            <person name="Davidsen T.M."/>
            <person name="Wayne K.J."/>
            <person name="Tettelin H."/>
            <person name="Glass J.I."/>
            <person name="Rusch D."/>
            <person name="Podicherti R."/>
            <person name="Tsui H.-C.T."/>
            <person name="Winkler M.E."/>
        </authorList>
    </citation>
    <scope>NUCLEOTIDE SEQUENCE</scope>
</reference>
<dbReference type="EMBL" id="UINC01158609">
    <property type="protein sequence ID" value="SVD56245.1"/>
    <property type="molecule type" value="Genomic_DNA"/>
</dbReference>
<sequence>VEAHVHQSATFFVKRVKAVYQIGVELVSGIEPLCSNKPHVISVQGVGNDQV</sequence>
<dbReference type="AlphaFoldDB" id="A0A382WD15"/>
<proteinExistence type="predicted"/>